<feature type="signal peptide" evidence="8">
    <location>
        <begin position="1"/>
        <end position="23"/>
    </location>
</feature>
<keyword evidence="4 8" id="KW-0732">Signal</keyword>
<keyword evidence="5" id="KW-0472">Membrane</keyword>
<evidence type="ECO:0000256" key="1">
    <source>
        <dbReference type="ARBA" id="ARBA00004635"/>
    </source>
</evidence>
<name>A0ABS2DJI9_9BACI</name>
<dbReference type="Proteomes" id="UP001518925">
    <property type="component" value="Unassembled WGS sequence"/>
</dbReference>
<dbReference type="Gene3D" id="3.30.300.210">
    <property type="entry name" value="Nutrient germinant receptor protein C, domain 3"/>
    <property type="match status" value="1"/>
</dbReference>
<keyword evidence="7" id="KW-0449">Lipoprotein</keyword>
<comment type="caution">
    <text evidence="11">The sequence shown here is derived from an EMBL/GenBank/DDBJ whole genome shotgun (WGS) entry which is preliminary data.</text>
</comment>
<feature type="domain" description="Spore germination protein N-terminal" evidence="10">
    <location>
        <begin position="23"/>
        <end position="199"/>
    </location>
</feature>
<evidence type="ECO:0000256" key="4">
    <source>
        <dbReference type="ARBA" id="ARBA00022729"/>
    </source>
</evidence>
<comment type="subcellular location">
    <subcellularLocation>
        <location evidence="1">Membrane</location>
        <topology evidence="1">Lipid-anchor</topology>
    </subcellularLocation>
</comment>
<evidence type="ECO:0000256" key="2">
    <source>
        <dbReference type="ARBA" id="ARBA00007886"/>
    </source>
</evidence>
<evidence type="ECO:0000256" key="5">
    <source>
        <dbReference type="ARBA" id="ARBA00023136"/>
    </source>
</evidence>
<proteinExistence type="inferred from homology"/>
<evidence type="ECO:0000259" key="9">
    <source>
        <dbReference type="Pfam" id="PF05504"/>
    </source>
</evidence>
<dbReference type="Pfam" id="PF05504">
    <property type="entry name" value="Spore_GerAC"/>
    <property type="match status" value="1"/>
</dbReference>
<gene>
    <name evidence="11" type="ORF">JR050_13245</name>
</gene>
<dbReference type="InterPro" id="IPR008844">
    <property type="entry name" value="Spore_GerAC-like"/>
</dbReference>
<dbReference type="RefSeq" id="WP_204203985.1">
    <property type="nucleotide sequence ID" value="NZ_JAFELM010000032.1"/>
</dbReference>
<dbReference type="EMBL" id="JAFELM010000032">
    <property type="protein sequence ID" value="MBM6618629.1"/>
    <property type="molecule type" value="Genomic_DNA"/>
</dbReference>
<reference evidence="11 12" key="1">
    <citation type="submission" date="2021-02" db="EMBL/GenBank/DDBJ databases">
        <title>Bacillus sp. RD4P76, an endophyte from a halophyte.</title>
        <authorList>
            <person name="Sun J.-Q."/>
        </authorList>
    </citation>
    <scope>NUCLEOTIDE SEQUENCE [LARGE SCALE GENOMIC DNA]</scope>
    <source>
        <strain evidence="11 12">RD4P76</strain>
    </source>
</reference>
<dbReference type="PROSITE" id="PS51257">
    <property type="entry name" value="PROKAR_LIPOPROTEIN"/>
    <property type="match status" value="1"/>
</dbReference>
<sequence>MKRIRALTVILCCIFLTSCSGLKNIQDLTYIVAIGMDYNEEKKEYIAYIQGLNFANVAKQEGGKPTEPVPIFIASATGETLNLAVSKLYRKSEPPLFFGHTNTLILSERLVKHKFKEVIEEFGRNRSLRPTLRVMITKEEIQDTLNTKALFNYPAIYTVLFKKNHNEIAQDEIKPVQLMKFLRDFYEPMGVAKLPTVKIDKDSWKADKDYPVLFFDGYAVFQLQEYISNLSSDDAMFTNWLLEKKVALHHKVEVDGQLVAAVKLSSPKMKIKYEDDKQMPKFSIELSVEGDLLEKIKDVPYIELKKKIETDLNNKITALYKVGLENKIDILDAGEKWYRKNPKKYQELKETKQFYLDESSLTDIKVSVQILHFNSYKYEQRVNGGGL</sequence>
<keyword evidence="12" id="KW-1185">Reference proteome</keyword>
<feature type="chain" id="PRO_5046070641" evidence="8">
    <location>
        <begin position="24"/>
        <end position="387"/>
    </location>
</feature>
<evidence type="ECO:0000313" key="11">
    <source>
        <dbReference type="EMBL" id="MBM6618629.1"/>
    </source>
</evidence>
<keyword evidence="3" id="KW-0309">Germination</keyword>
<dbReference type="PANTHER" id="PTHR35789">
    <property type="entry name" value="SPORE GERMINATION PROTEIN B3"/>
    <property type="match status" value="1"/>
</dbReference>
<evidence type="ECO:0000256" key="3">
    <source>
        <dbReference type="ARBA" id="ARBA00022544"/>
    </source>
</evidence>
<dbReference type="PANTHER" id="PTHR35789:SF1">
    <property type="entry name" value="SPORE GERMINATION PROTEIN B3"/>
    <property type="match status" value="1"/>
</dbReference>
<evidence type="ECO:0000256" key="7">
    <source>
        <dbReference type="ARBA" id="ARBA00023288"/>
    </source>
</evidence>
<dbReference type="InterPro" id="IPR057336">
    <property type="entry name" value="GerAC_N"/>
</dbReference>
<dbReference type="InterPro" id="IPR038501">
    <property type="entry name" value="Spore_GerAC_C_sf"/>
</dbReference>
<comment type="similarity">
    <text evidence="2">Belongs to the GerABKC lipoprotein family.</text>
</comment>
<accession>A0ABS2DJI9</accession>
<evidence type="ECO:0000259" key="10">
    <source>
        <dbReference type="Pfam" id="PF25198"/>
    </source>
</evidence>
<evidence type="ECO:0000313" key="12">
    <source>
        <dbReference type="Proteomes" id="UP001518925"/>
    </source>
</evidence>
<feature type="domain" description="Spore germination GerAC-like C-terminal" evidence="9">
    <location>
        <begin position="216"/>
        <end position="371"/>
    </location>
</feature>
<dbReference type="NCBIfam" id="TIGR02887">
    <property type="entry name" value="spore_ger_x_C"/>
    <property type="match status" value="1"/>
</dbReference>
<dbReference type="InterPro" id="IPR046953">
    <property type="entry name" value="Spore_GerAC-like_C"/>
</dbReference>
<organism evidence="11 12">
    <name type="scientific">Bacillus suaedaesalsae</name>
    <dbReference type="NCBI Taxonomy" id="2810349"/>
    <lineage>
        <taxon>Bacteria</taxon>
        <taxon>Bacillati</taxon>
        <taxon>Bacillota</taxon>
        <taxon>Bacilli</taxon>
        <taxon>Bacillales</taxon>
        <taxon>Bacillaceae</taxon>
        <taxon>Bacillus</taxon>
    </lineage>
</organism>
<keyword evidence="6" id="KW-0564">Palmitate</keyword>
<protein>
    <submittedName>
        <fullName evidence="11">Ger(X)C family spore germination protein</fullName>
    </submittedName>
</protein>
<evidence type="ECO:0000256" key="6">
    <source>
        <dbReference type="ARBA" id="ARBA00023139"/>
    </source>
</evidence>
<dbReference type="Pfam" id="PF25198">
    <property type="entry name" value="Spore_GerAC_N"/>
    <property type="match status" value="1"/>
</dbReference>
<evidence type="ECO:0000256" key="8">
    <source>
        <dbReference type="SAM" id="SignalP"/>
    </source>
</evidence>